<dbReference type="EC" id="2.5.1.25" evidence="1"/>
<dbReference type="Pfam" id="PF03942">
    <property type="entry name" value="DTW"/>
    <property type="match status" value="1"/>
</dbReference>
<reference evidence="7" key="1">
    <citation type="submission" date="2022-05" db="EMBL/GenBank/DDBJ databases">
        <authorList>
            <person name="Sun H.-N."/>
        </authorList>
    </citation>
    <scope>NUCLEOTIDE SEQUENCE</scope>
    <source>
        <strain evidence="7">HB14</strain>
    </source>
</reference>
<evidence type="ECO:0000313" key="8">
    <source>
        <dbReference type="Proteomes" id="UP001139319"/>
    </source>
</evidence>
<keyword evidence="4" id="KW-0819">tRNA processing</keyword>
<dbReference type="GO" id="GO:0008033">
    <property type="term" value="P:tRNA processing"/>
    <property type="evidence" value="ECO:0007669"/>
    <property type="project" value="UniProtKB-KW"/>
</dbReference>
<evidence type="ECO:0000259" key="6">
    <source>
        <dbReference type="SMART" id="SM01144"/>
    </source>
</evidence>
<reference evidence="7" key="2">
    <citation type="submission" date="2023-01" db="EMBL/GenBank/DDBJ databases">
        <title>Gilvimarinus xylanilyticus HB14 isolated from Caulerpa lentillifera aquaculture base in Hainan, China.</title>
        <authorList>
            <person name="Zhang Y.-J."/>
        </authorList>
    </citation>
    <scope>NUCLEOTIDE SEQUENCE</scope>
    <source>
        <strain evidence="7">HB14</strain>
    </source>
</reference>
<name>A0A9X2HX03_9GAMM</name>
<evidence type="ECO:0000256" key="4">
    <source>
        <dbReference type="ARBA" id="ARBA00022694"/>
    </source>
</evidence>
<protein>
    <recommendedName>
        <fullName evidence="1">tRNA-uridine aminocarboxypropyltransferase</fullName>
        <ecNumber evidence="1">2.5.1.25</ecNumber>
    </recommendedName>
</protein>
<comment type="similarity">
    <text evidence="5">Belongs to the TDD superfamily. DTWD2 family.</text>
</comment>
<dbReference type="InterPro" id="IPR005636">
    <property type="entry name" value="DTW"/>
</dbReference>
<evidence type="ECO:0000256" key="2">
    <source>
        <dbReference type="ARBA" id="ARBA00022679"/>
    </source>
</evidence>
<dbReference type="PANTHER" id="PTHR21392:SF0">
    <property type="entry name" value="TRNA-URIDINE AMINOCARBOXYPROPYLTRANSFERASE 2"/>
    <property type="match status" value="1"/>
</dbReference>
<evidence type="ECO:0000313" key="7">
    <source>
        <dbReference type="EMBL" id="MCP8898584.1"/>
    </source>
</evidence>
<comment type="caution">
    <text evidence="7">The sequence shown here is derived from an EMBL/GenBank/DDBJ whole genome shotgun (WGS) entry which is preliminary data.</text>
</comment>
<dbReference type="SMART" id="SM01144">
    <property type="entry name" value="DTW"/>
    <property type="match status" value="1"/>
</dbReference>
<organism evidence="7 8">
    <name type="scientific">Gilvimarinus xylanilyticus</name>
    <dbReference type="NCBI Taxonomy" id="2944139"/>
    <lineage>
        <taxon>Bacteria</taxon>
        <taxon>Pseudomonadati</taxon>
        <taxon>Pseudomonadota</taxon>
        <taxon>Gammaproteobacteria</taxon>
        <taxon>Cellvibrionales</taxon>
        <taxon>Cellvibrionaceae</taxon>
        <taxon>Gilvimarinus</taxon>
    </lineage>
</organism>
<dbReference type="InterPro" id="IPR039262">
    <property type="entry name" value="DTWD2/TAPT"/>
</dbReference>
<keyword evidence="3" id="KW-0949">S-adenosyl-L-methionine</keyword>
<evidence type="ECO:0000256" key="1">
    <source>
        <dbReference type="ARBA" id="ARBA00012386"/>
    </source>
</evidence>
<gene>
    <name evidence="7" type="ORF">M6D89_04650</name>
</gene>
<sequence length="168" mass="19123">MPTPNKVFALILQHPNEGGHPKNTGELLHRSLRNSELQVGESFTPASLGACLDNAVLLYPGETEEQLEKLTPPEQPSTLIILDATWRKSRKMLHLNPQLARLPRVSLTDPRTSTYRIRSAEHQHQLSTLEASCYALQQLEQNPDRYQPLLDAFAQYMDKLVTFDPNRR</sequence>
<evidence type="ECO:0000256" key="3">
    <source>
        <dbReference type="ARBA" id="ARBA00022691"/>
    </source>
</evidence>
<feature type="domain" description="DTW" evidence="6">
    <location>
        <begin position="1"/>
        <end position="165"/>
    </location>
</feature>
<dbReference type="PANTHER" id="PTHR21392">
    <property type="entry name" value="TRNA-URIDINE AMINOCARBOXYPROPYLTRANSFERASE 2"/>
    <property type="match status" value="1"/>
</dbReference>
<dbReference type="AlphaFoldDB" id="A0A9X2HX03"/>
<keyword evidence="2" id="KW-0808">Transferase</keyword>
<dbReference type="Proteomes" id="UP001139319">
    <property type="component" value="Unassembled WGS sequence"/>
</dbReference>
<evidence type="ECO:0000256" key="5">
    <source>
        <dbReference type="ARBA" id="ARBA00034489"/>
    </source>
</evidence>
<dbReference type="GO" id="GO:0016432">
    <property type="term" value="F:tRNA-uridine aminocarboxypropyltransferase activity"/>
    <property type="evidence" value="ECO:0007669"/>
    <property type="project" value="UniProtKB-EC"/>
</dbReference>
<accession>A0A9X2HX03</accession>
<proteinExistence type="inferred from homology"/>
<dbReference type="EMBL" id="JAMFTH010000001">
    <property type="protein sequence ID" value="MCP8898584.1"/>
    <property type="molecule type" value="Genomic_DNA"/>
</dbReference>
<keyword evidence="8" id="KW-1185">Reference proteome</keyword>